<keyword evidence="1" id="KW-0863">Zinc-finger</keyword>
<accession>A0A7J0EG91</accession>
<dbReference type="AlphaFoldDB" id="A0A7J0EG91"/>
<feature type="compositionally biased region" description="Polar residues" evidence="2">
    <location>
        <begin position="82"/>
        <end position="112"/>
    </location>
</feature>
<feature type="domain" description="CCHC-type" evidence="3">
    <location>
        <begin position="120"/>
        <end position="136"/>
    </location>
</feature>
<evidence type="ECO:0000313" key="5">
    <source>
        <dbReference type="Proteomes" id="UP000585474"/>
    </source>
</evidence>
<dbReference type="PROSITE" id="PS50158">
    <property type="entry name" value="ZF_CCHC"/>
    <property type="match status" value="1"/>
</dbReference>
<keyword evidence="1" id="KW-0479">Metal-binding</keyword>
<reference evidence="4 5" key="1">
    <citation type="submission" date="2019-07" db="EMBL/GenBank/DDBJ databases">
        <title>De Novo Assembly of kiwifruit Actinidia rufa.</title>
        <authorList>
            <person name="Sugita-Konishi S."/>
            <person name="Sato K."/>
            <person name="Mori E."/>
            <person name="Abe Y."/>
            <person name="Kisaki G."/>
            <person name="Hamano K."/>
            <person name="Suezawa K."/>
            <person name="Otani M."/>
            <person name="Fukuda T."/>
            <person name="Manabe T."/>
            <person name="Gomi K."/>
            <person name="Tabuchi M."/>
            <person name="Akimitsu K."/>
            <person name="Kataoka I."/>
        </authorList>
    </citation>
    <scope>NUCLEOTIDE SEQUENCE [LARGE SCALE GENOMIC DNA]</scope>
    <source>
        <strain evidence="5">cv. Fuchu</strain>
    </source>
</reference>
<gene>
    <name evidence="4" type="ORF">Acr_04g0002230</name>
</gene>
<keyword evidence="5" id="KW-1185">Reference proteome</keyword>
<sequence length="353" mass="39627">MAEGSDLVQHVNLFNQIISNLLRIDVKFDEEDRALMLLTFLPSSYEHLVTTLIWGKETLEIEEVTTALLAYNQRKQNIAESSQGEGLVVNGNQDRGQSKGRGQSVTKNSRSQSRNRKNIKCFKCHEKGHMKKDCPKWKKGKGNEKKKGEASNIANVAVENSDYKDGDMLSVSSNSDHYADSWILDSACSYHMSPNREWFDTYRSVNYGSIIMGNDASCRVIGIGTIKIKMCDGVVRILCDVRHNPELRKNLISLGTLDSNGYGYKSEGGVLKVIKCALIIMKGQKVGGNIYILLGRTFVGGVNAATKSDSKNDDTLLWHMRDSFLEVLRGAWYQKALHNEEDTTAKRSFRKDE</sequence>
<organism evidence="4 5">
    <name type="scientific">Actinidia rufa</name>
    <dbReference type="NCBI Taxonomy" id="165716"/>
    <lineage>
        <taxon>Eukaryota</taxon>
        <taxon>Viridiplantae</taxon>
        <taxon>Streptophyta</taxon>
        <taxon>Embryophyta</taxon>
        <taxon>Tracheophyta</taxon>
        <taxon>Spermatophyta</taxon>
        <taxon>Magnoliopsida</taxon>
        <taxon>eudicotyledons</taxon>
        <taxon>Gunneridae</taxon>
        <taxon>Pentapetalae</taxon>
        <taxon>asterids</taxon>
        <taxon>Ericales</taxon>
        <taxon>Actinidiaceae</taxon>
        <taxon>Actinidia</taxon>
    </lineage>
</organism>
<evidence type="ECO:0000256" key="2">
    <source>
        <dbReference type="SAM" id="MobiDB-lite"/>
    </source>
</evidence>
<dbReference type="Gene3D" id="4.10.60.10">
    <property type="entry name" value="Zinc finger, CCHC-type"/>
    <property type="match status" value="1"/>
</dbReference>
<dbReference type="Pfam" id="PF22936">
    <property type="entry name" value="Pol_BBD"/>
    <property type="match status" value="1"/>
</dbReference>
<dbReference type="Pfam" id="PF00098">
    <property type="entry name" value="zf-CCHC"/>
    <property type="match status" value="1"/>
</dbReference>
<comment type="caution">
    <text evidence="4">The sequence shown here is derived from an EMBL/GenBank/DDBJ whole genome shotgun (WGS) entry which is preliminary data.</text>
</comment>
<dbReference type="InterPro" id="IPR054722">
    <property type="entry name" value="PolX-like_BBD"/>
</dbReference>
<dbReference type="SMART" id="SM00343">
    <property type="entry name" value="ZnF_C2HC"/>
    <property type="match status" value="1"/>
</dbReference>
<name>A0A7J0EG91_9ERIC</name>
<dbReference type="PANTHER" id="PTHR47592:SF27">
    <property type="entry name" value="OS08G0421700 PROTEIN"/>
    <property type="match status" value="1"/>
</dbReference>
<dbReference type="Pfam" id="PF14223">
    <property type="entry name" value="Retrotran_gag_2"/>
    <property type="match status" value="1"/>
</dbReference>
<feature type="region of interest" description="Disordered" evidence="2">
    <location>
        <begin position="82"/>
        <end position="115"/>
    </location>
</feature>
<evidence type="ECO:0000256" key="1">
    <source>
        <dbReference type="PROSITE-ProRule" id="PRU00047"/>
    </source>
</evidence>
<dbReference type="GO" id="GO:0008270">
    <property type="term" value="F:zinc ion binding"/>
    <property type="evidence" value="ECO:0007669"/>
    <property type="project" value="UniProtKB-KW"/>
</dbReference>
<evidence type="ECO:0000259" key="3">
    <source>
        <dbReference type="PROSITE" id="PS50158"/>
    </source>
</evidence>
<dbReference type="PANTHER" id="PTHR47592">
    <property type="entry name" value="PBF68 PROTEIN"/>
    <property type="match status" value="1"/>
</dbReference>
<dbReference type="Proteomes" id="UP000585474">
    <property type="component" value="Unassembled WGS sequence"/>
</dbReference>
<dbReference type="GO" id="GO:0003676">
    <property type="term" value="F:nucleic acid binding"/>
    <property type="evidence" value="ECO:0007669"/>
    <property type="project" value="InterPro"/>
</dbReference>
<dbReference type="OrthoDB" id="1730120at2759"/>
<proteinExistence type="predicted"/>
<dbReference type="SUPFAM" id="SSF57756">
    <property type="entry name" value="Retrovirus zinc finger-like domains"/>
    <property type="match status" value="1"/>
</dbReference>
<dbReference type="EMBL" id="BJWL01000004">
    <property type="protein sequence ID" value="GFY85485.1"/>
    <property type="molecule type" value="Genomic_DNA"/>
</dbReference>
<evidence type="ECO:0000313" key="4">
    <source>
        <dbReference type="EMBL" id="GFY85485.1"/>
    </source>
</evidence>
<protein>
    <recommendedName>
        <fullName evidence="3">CCHC-type domain-containing protein</fullName>
    </recommendedName>
</protein>
<dbReference type="InterPro" id="IPR001878">
    <property type="entry name" value="Znf_CCHC"/>
</dbReference>
<keyword evidence="1" id="KW-0862">Zinc</keyword>
<dbReference type="InterPro" id="IPR036875">
    <property type="entry name" value="Znf_CCHC_sf"/>
</dbReference>